<feature type="transmembrane region" description="Helical" evidence="6">
    <location>
        <begin position="21"/>
        <end position="40"/>
    </location>
</feature>
<gene>
    <name evidence="8" type="ORF">TSOC_005638</name>
</gene>
<comment type="caution">
    <text evidence="8">The sequence shown here is derived from an EMBL/GenBank/DDBJ whole genome shotgun (WGS) entry which is preliminary data.</text>
</comment>
<dbReference type="GO" id="GO:0005886">
    <property type="term" value="C:plasma membrane"/>
    <property type="evidence" value="ECO:0007669"/>
    <property type="project" value="TreeGrafter"/>
</dbReference>
<feature type="transmembrane region" description="Helical" evidence="6">
    <location>
        <begin position="152"/>
        <end position="174"/>
    </location>
</feature>
<keyword evidence="4" id="KW-0560">Oxidoreductase</keyword>
<evidence type="ECO:0000259" key="7">
    <source>
        <dbReference type="PROSITE" id="PS51384"/>
    </source>
</evidence>
<dbReference type="PROSITE" id="PS51384">
    <property type="entry name" value="FAD_FR"/>
    <property type="match status" value="1"/>
</dbReference>
<feature type="transmembrane region" description="Helical" evidence="6">
    <location>
        <begin position="232"/>
        <end position="250"/>
    </location>
</feature>
<dbReference type="PANTHER" id="PTHR11972:SF69">
    <property type="entry name" value="FERRIC REDUCTION OXIDASE 6-RELATED"/>
    <property type="match status" value="1"/>
</dbReference>
<sequence>MAVSHAPLVVSQRVLRVAATCACWLLVLAGATTFGFFWAVTPTRWYVVRATELIAFKNTLVLDYKFANSTTGKTTPLLAGSVSFMLIWQWCATLAVALGSAGLLWLAPDDRLTSTRSDKKHPSLVAAMKKATMRARRLLSWQVPPRNLWRTLLGGLSFLDLLLILLWLGLHVLWMHETTMRVLDNRRANPPPPKANKTTAPPPAAAKKVLPLPEVVQNNLAKYYGWVARLDILVLFFPLPRCNFLHWLLGADFATLIKYHRWLGHGTLAMLSLHGITYMSIWTRDGILVSMLNWGMDAGVNRLSGLVALCGGWLLLVTSIPVVRRRLFNFFLTAHLTGALIFMLFAFMHRKDIATWVMPGVLLYLLDVAMRTVQQAFNSTTVTATPDEGPAAATISPDGHVLTLSLKCDESMTWVGSDTVFLNAPAVSWWQWHPFTLASSSASCPSPGGGKRMVLHIKRYNRWTKRLISRLATDATPVKLYVSGPYSGANRSFLRAYDRHIFIAGGIGVTPAFGMIHELIGQRRVAAEGGAAASEADGPSGRVSLVWVSRSLDELSALPPAILHEASRGKDAWLDLQLYLTTSAEQSNGAPASAQLDAIAAAKDASPATAPGCFAGIAARLRPDLALRVGCPTPAARKGSAAAPAAPLLAHPYMFSPLLWAAAVVLCFVGAFAGLLCSQAYDAHKARTVKIRRDFAYVGLLQFAGLAVGALLPPAVLMLAAHTWSDTFSKAASALTHSASKPLSIDAFLVRGRPDLDAMVRALSLGAPTASAAASGQVPVPGSDSGDGELEELRVGLFVAGPPALVEAVREAGARANGVWGRAQRAYLDMTTMTHQL</sequence>
<dbReference type="InterPro" id="IPR017927">
    <property type="entry name" value="FAD-bd_FR_type"/>
</dbReference>
<dbReference type="EMBL" id="PGGS01000158">
    <property type="protein sequence ID" value="PNH07852.1"/>
    <property type="molecule type" value="Genomic_DNA"/>
</dbReference>
<dbReference type="SFLD" id="SFLDG01168">
    <property type="entry name" value="Ferric_reductase_subgroup_(FRE"/>
    <property type="match status" value="1"/>
</dbReference>
<dbReference type="Pfam" id="PF08030">
    <property type="entry name" value="NAD_binding_6"/>
    <property type="match status" value="1"/>
</dbReference>
<dbReference type="AlphaFoldDB" id="A0A2J8A5P7"/>
<name>A0A2J8A5P7_9CHLO</name>
<evidence type="ECO:0000313" key="9">
    <source>
        <dbReference type="Proteomes" id="UP000236333"/>
    </source>
</evidence>
<dbReference type="Proteomes" id="UP000236333">
    <property type="component" value="Unassembled WGS sequence"/>
</dbReference>
<feature type="transmembrane region" description="Helical" evidence="6">
    <location>
        <begin position="303"/>
        <end position="323"/>
    </location>
</feature>
<dbReference type="Pfam" id="PF01794">
    <property type="entry name" value="Ferric_reduct"/>
    <property type="match status" value="1"/>
</dbReference>
<dbReference type="SFLD" id="SFLDS00052">
    <property type="entry name" value="Ferric_Reductase_Domain"/>
    <property type="match status" value="1"/>
</dbReference>
<evidence type="ECO:0000256" key="2">
    <source>
        <dbReference type="ARBA" id="ARBA00022692"/>
    </source>
</evidence>
<dbReference type="InterPro" id="IPR013130">
    <property type="entry name" value="Fe3_Rdtase_TM_dom"/>
</dbReference>
<dbReference type="InterPro" id="IPR013112">
    <property type="entry name" value="FAD-bd_8"/>
</dbReference>
<dbReference type="OrthoDB" id="167398at2759"/>
<organism evidence="8 9">
    <name type="scientific">Tetrabaena socialis</name>
    <dbReference type="NCBI Taxonomy" id="47790"/>
    <lineage>
        <taxon>Eukaryota</taxon>
        <taxon>Viridiplantae</taxon>
        <taxon>Chlorophyta</taxon>
        <taxon>core chlorophytes</taxon>
        <taxon>Chlorophyceae</taxon>
        <taxon>CS clade</taxon>
        <taxon>Chlamydomonadales</taxon>
        <taxon>Tetrabaenaceae</taxon>
        <taxon>Tetrabaena</taxon>
    </lineage>
</organism>
<feature type="transmembrane region" description="Helical" evidence="6">
    <location>
        <begin position="330"/>
        <end position="347"/>
    </location>
</feature>
<keyword evidence="3 6" id="KW-1133">Transmembrane helix</keyword>
<evidence type="ECO:0000313" key="8">
    <source>
        <dbReference type="EMBL" id="PNH07852.1"/>
    </source>
</evidence>
<dbReference type="InterPro" id="IPR050369">
    <property type="entry name" value="RBOH/FRE"/>
</dbReference>
<evidence type="ECO:0000256" key="4">
    <source>
        <dbReference type="ARBA" id="ARBA00023002"/>
    </source>
</evidence>
<evidence type="ECO:0000256" key="1">
    <source>
        <dbReference type="ARBA" id="ARBA00004141"/>
    </source>
</evidence>
<evidence type="ECO:0000256" key="6">
    <source>
        <dbReference type="SAM" id="Phobius"/>
    </source>
</evidence>
<keyword evidence="5 6" id="KW-0472">Membrane</keyword>
<keyword evidence="2 6" id="KW-0812">Transmembrane</keyword>
<feature type="domain" description="FAD-binding FR-type" evidence="7">
    <location>
        <begin position="375"/>
        <end position="492"/>
    </location>
</feature>
<dbReference type="GO" id="GO:0016491">
    <property type="term" value="F:oxidoreductase activity"/>
    <property type="evidence" value="ECO:0007669"/>
    <property type="project" value="UniProtKB-KW"/>
</dbReference>
<dbReference type="InterPro" id="IPR039261">
    <property type="entry name" value="FNR_nucleotide-bd"/>
</dbReference>
<dbReference type="Pfam" id="PF08022">
    <property type="entry name" value="FAD_binding_8"/>
    <property type="match status" value="1"/>
</dbReference>
<evidence type="ECO:0000256" key="5">
    <source>
        <dbReference type="ARBA" id="ARBA00023136"/>
    </source>
</evidence>
<dbReference type="InterPro" id="IPR013121">
    <property type="entry name" value="Fe_red_NAD-bd_6"/>
</dbReference>
<proteinExistence type="predicted"/>
<dbReference type="CDD" id="cd06186">
    <property type="entry name" value="NOX_Duox_like_FAD_NADP"/>
    <property type="match status" value="1"/>
</dbReference>
<feature type="transmembrane region" description="Helical" evidence="6">
    <location>
        <begin position="87"/>
        <end position="107"/>
    </location>
</feature>
<comment type="subcellular location">
    <subcellularLocation>
        <location evidence="1">Membrane</location>
        <topology evidence="1">Multi-pass membrane protein</topology>
    </subcellularLocation>
</comment>
<protein>
    <submittedName>
        <fullName evidence="8">Ferric reduction oxidase 7, chloroplastic</fullName>
    </submittedName>
</protein>
<evidence type="ECO:0000256" key="3">
    <source>
        <dbReference type="ARBA" id="ARBA00022989"/>
    </source>
</evidence>
<feature type="transmembrane region" description="Helical" evidence="6">
    <location>
        <begin position="701"/>
        <end position="721"/>
    </location>
</feature>
<dbReference type="Gene3D" id="3.40.50.80">
    <property type="entry name" value="Nucleotide-binding domain of ferredoxin-NADP reductase (FNR) module"/>
    <property type="match status" value="1"/>
</dbReference>
<accession>A0A2J8A5P7</accession>
<dbReference type="PANTHER" id="PTHR11972">
    <property type="entry name" value="NADPH OXIDASE"/>
    <property type="match status" value="1"/>
</dbReference>
<keyword evidence="9" id="KW-1185">Reference proteome</keyword>
<feature type="transmembrane region" description="Helical" evidence="6">
    <location>
        <begin position="658"/>
        <end position="681"/>
    </location>
</feature>
<dbReference type="SUPFAM" id="SSF52343">
    <property type="entry name" value="Ferredoxin reductase-like, C-terminal NADP-linked domain"/>
    <property type="match status" value="1"/>
</dbReference>
<reference evidence="8 9" key="1">
    <citation type="journal article" date="2017" name="Mol. Biol. Evol.">
        <title>The 4-celled Tetrabaena socialis nuclear genome reveals the essential components for genetic control of cell number at the origin of multicellularity in the volvocine lineage.</title>
        <authorList>
            <person name="Featherston J."/>
            <person name="Arakaki Y."/>
            <person name="Hanschen E.R."/>
            <person name="Ferris P.J."/>
            <person name="Michod R.E."/>
            <person name="Olson B.J.S.C."/>
            <person name="Nozaki H."/>
            <person name="Durand P.M."/>
        </authorList>
    </citation>
    <scope>NUCLEOTIDE SEQUENCE [LARGE SCALE GENOMIC DNA]</scope>
    <source>
        <strain evidence="8 9">NIES-571</strain>
    </source>
</reference>
<feature type="transmembrane region" description="Helical" evidence="6">
    <location>
        <begin position="262"/>
        <end position="283"/>
    </location>
</feature>